<comment type="caution">
    <text evidence="11">The sequence shown here is derived from an EMBL/GenBank/DDBJ whole genome shotgun (WGS) entry which is preliminary data.</text>
</comment>
<evidence type="ECO:0000256" key="2">
    <source>
        <dbReference type="ARBA" id="ARBA00022475"/>
    </source>
</evidence>
<sequence length="956" mass="105602">MARSVGGSSGYSYGGASNSSGDYDDELDEELEKSPSTYFEYAAAAVGTGSAAGGGASTPPPLRDDLADILIPNSFNPVRKHHDDHGISPLESNSGERSPSQEHSQRYQEYYDVLELANNRLSQATKPASRLDSDGAVILDDDDDDYEYEKKRKSKKKKKKEKKEKRKQQKQEEENEDVDMDGRRRSSVFQTVFQPAHFHAHSNARRGSVSSEAEIRSALEKPKHTDSFADEENVLDQNDEAPGPISWSPAALVNASRSKQSGGKTNQQGFYAQVGGSSSTTRKPTGLGGWVQNLMQPKRSDKELPKDYNLNSIGRSDSMMTVSASSPHSRESSASTSKPKKKKRSKYGKLARHESIDWGDESALGDHDEEEEESVVSRQESSEIEMKVVDSCSFSDINEANENWNANTDYVEKLVWYRDRRRLGIIGTLVVVFLAGCSALYFSGGNEQTGNPKEADTFDATIKENIPDSNHVKEDDPIYPLPPPPPIYHSVLQGGFDGTSLKPLSADDFKNIIEKITPDADILSNSETPQAKAMAWSLEERTKYNIEVPVRVGVRYALATLYYATNGDKWLNNTNWKSGHECLWNGVYCDLDANNIVSVTILNLVTNNLDGSIPEEIGYIESLQRIELGSNQLVGPIPQTFSRLYELRTLSVSDNQLTGEIGANIDGLTKLTNLDLASNRFRGHVPHGLGGIPTLSYVRLSNNRFTGAFPTSFISLNNLHTLLIDNNAIGGTLPALIGMMKTLVNLRLHKNDFYGDLPNFSDAILLETAHFDDNFFKGPLPQFGSQRLRELYLDKNSLTGAIPISYGGHPKLQILSARNNDLSSTIPASLASATNLGVLDLSYNKLSGELSQNLSQLTQLRQLYLNNNRLQGSFPAWLGSMKNLEIAHFNNNLFSGDLQLGYEFENLDYLTEFTIEFNQISGIVPEDVCDLLLDVLTADCWGNPAALDCPCCTKCF</sequence>
<dbReference type="Proteomes" id="UP001224775">
    <property type="component" value="Unassembled WGS sequence"/>
</dbReference>
<feature type="compositionally biased region" description="Polar residues" evidence="10">
    <location>
        <begin position="309"/>
        <end position="322"/>
    </location>
</feature>
<feature type="compositionally biased region" description="Low complexity" evidence="10">
    <location>
        <begin position="323"/>
        <end position="337"/>
    </location>
</feature>
<feature type="compositionally biased region" description="Basic residues" evidence="10">
    <location>
        <begin position="338"/>
        <end position="350"/>
    </location>
</feature>
<keyword evidence="2" id="KW-1003">Cell membrane</keyword>
<keyword evidence="3" id="KW-0433">Leucine-rich repeat</keyword>
<feature type="compositionally biased region" description="Basic and acidic residues" evidence="10">
    <location>
        <begin position="213"/>
        <end position="227"/>
    </location>
</feature>
<feature type="compositionally biased region" description="Acidic residues" evidence="10">
    <location>
        <begin position="22"/>
        <end position="31"/>
    </location>
</feature>
<keyword evidence="5" id="KW-0677">Repeat</keyword>
<protein>
    <submittedName>
        <fullName evidence="11">Leucine-rich repeat domain-containing protein</fullName>
    </submittedName>
</protein>
<comment type="subcellular location">
    <subcellularLocation>
        <location evidence="1">Cell membrane</location>
    </subcellularLocation>
</comment>
<dbReference type="FunFam" id="3.80.10.10:FF:000383">
    <property type="entry name" value="Leucine-rich repeat receptor protein kinase EMS1"/>
    <property type="match status" value="1"/>
</dbReference>
<dbReference type="GO" id="GO:0005886">
    <property type="term" value="C:plasma membrane"/>
    <property type="evidence" value="ECO:0007669"/>
    <property type="project" value="UniProtKB-SubCell"/>
</dbReference>
<dbReference type="FunFam" id="3.80.10.10:FF:000129">
    <property type="entry name" value="Leucine-rich repeat receptor-like kinase"/>
    <property type="match status" value="1"/>
</dbReference>
<feature type="region of interest" description="Disordered" evidence="10">
    <location>
        <begin position="73"/>
        <end position="108"/>
    </location>
</feature>
<keyword evidence="12" id="KW-1185">Reference proteome</keyword>
<name>A0AAD8YDD1_9STRA</name>
<gene>
    <name evidence="11" type="ORF">QTG54_006013</name>
</gene>
<dbReference type="SMART" id="SM00365">
    <property type="entry name" value="LRR_SD22"/>
    <property type="match status" value="4"/>
</dbReference>
<dbReference type="InterPro" id="IPR001611">
    <property type="entry name" value="Leu-rich_rpt"/>
</dbReference>
<keyword evidence="4" id="KW-0812">Transmembrane</keyword>
<dbReference type="InterPro" id="IPR050647">
    <property type="entry name" value="Plant_LRR-RLKs"/>
</dbReference>
<dbReference type="InterPro" id="IPR032675">
    <property type="entry name" value="LRR_dom_sf"/>
</dbReference>
<evidence type="ECO:0000256" key="10">
    <source>
        <dbReference type="SAM" id="MobiDB-lite"/>
    </source>
</evidence>
<evidence type="ECO:0000256" key="5">
    <source>
        <dbReference type="ARBA" id="ARBA00022737"/>
    </source>
</evidence>
<dbReference type="PANTHER" id="PTHR48056">
    <property type="entry name" value="LRR RECEPTOR-LIKE SERINE/THREONINE-PROTEIN KINASE-RELATED"/>
    <property type="match status" value="1"/>
</dbReference>
<evidence type="ECO:0000256" key="8">
    <source>
        <dbReference type="ARBA" id="ARBA00022989"/>
    </source>
</evidence>
<keyword evidence="6" id="KW-0547">Nucleotide-binding</keyword>
<evidence type="ECO:0000256" key="9">
    <source>
        <dbReference type="ARBA" id="ARBA00023136"/>
    </source>
</evidence>
<dbReference type="AlphaFoldDB" id="A0AAD8YDD1"/>
<dbReference type="EMBL" id="JATAAI010000009">
    <property type="protein sequence ID" value="KAK1743392.1"/>
    <property type="molecule type" value="Genomic_DNA"/>
</dbReference>
<feature type="compositionally biased region" description="Basic residues" evidence="10">
    <location>
        <begin position="151"/>
        <end position="168"/>
    </location>
</feature>
<keyword evidence="9" id="KW-0472">Membrane</keyword>
<reference evidence="11" key="1">
    <citation type="submission" date="2023-06" db="EMBL/GenBank/DDBJ databases">
        <title>Survivors Of The Sea: Transcriptome response of Skeletonema marinoi to long-term dormancy.</title>
        <authorList>
            <person name="Pinder M.I.M."/>
            <person name="Kourtchenko O."/>
            <person name="Robertson E.K."/>
            <person name="Larsson T."/>
            <person name="Maumus F."/>
            <person name="Osuna-Cruz C.M."/>
            <person name="Vancaester E."/>
            <person name="Stenow R."/>
            <person name="Vandepoele K."/>
            <person name="Ploug H."/>
            <person name="Bruchert V."/>
            <person name="Godhe A."/>
            <person name="Topel M."/>
        </authorList>
    </citation>
    <scope>NUCLEOTIDE SEQUENCE</scope>
    <source>
        <strain evidence="11">R05AC</strain>
    </source>
</reference>
<keyword evidence="8" id="KW-1133">Transmembrane helix</keyword>
<feature type="compositionally biased region" description="Acidic residues" evidence="10">
    <location>
        <begin position="228"/>
        <end position="239"/>
    </location>
</feature>
<organism evidence="11 12">
    <name type="scientific">Skeletonema marinoi</name>
    <dbReference type="NCBI Taxonomy" id="267567"/>
    <lineage>
        <taxon>Eukaryota</taxon>
        <taxon>Sar</taxon>
        <taxon>Stramenopiles</taxon>
        <taxon>Ochrophyta</taxon>
        <taxon>Bacillariophyta</taxon>
        <taxon>Coscinodiscophyceae</taxon>
        <taxon>Thalassiosirophycidae</taxon>
        <taxon>Thalassiosirales</taxon>
        <taxon>Skeletonemataceae</taxon>
        <taxon>Skeletonema</taxon>
        <taxon>Skeletonema marinoi-dohrnii complex</taxon>
    </lineage>
</organism>
<evidence type="ECO:0000256" key="4">
    <source>
        <dbReference type="ARBA" id="ARBA00022692"/>
    </source>
</evidence>
<evidence type="ECO:0000256" key="6">
    <source>
        <dbReference type="ARBA" id="ARBA00022741"/>
    </source>
</evidence>
<keyword evidence="7" id="KW-0067">ATP-binding</keyword>
<dbReference type="Gene3D" id="3.80.10.10">
    <property type="entry name" value="Ribonuclease Inhibitor"/>
    <property type="match status" value="3"/>
</dbReference>
<feature type="region of interest" description="Disordered" evidence="10">
    <location>
        <begin position="1"/>
        <end position="36"/>
    </location>
</feature>
<dbReference type="PANTHER" id="PTHR48056:SF81">
    <property type="entry name" value="RECEPTOR PROTEIN-TYROSINE KINASE CEPR1"/>
    <property type="match status" value="1"/>
</dbReference>
<dbReference type="GO" id="GO:0005524">
    <property type="term" value="F:ATP binding"/>
    <property type="evidence" value="ECO:0007669"/>
    <property type="project" value="UniProtKB-KW"/>
</dbReference>
<evidence type="ECO:0000313" key="12">
    <source>
        <dbReference type="Proteomes" id="UP001224775"/>
    </source>
</evidence>
<dbReference type="FunFam" id="3.80.10.10:FF:000041">
    <property type="entry name" value="LRR receptor-like serine/threonine-protein kinase ERECTA"/>
    <property type="match status" value="1"/>
</dbReference>
<accession>A0AAD8YDD1</accession>
<proteinExistence type="predicted"/>
<evidence type="ECO:0000256" key="3">
    <source>
        <dbReference type="ARBA" id="ARBA00022614"/>
    </source>
</evidence>
<dbReference type="Pfam" id="PF13855">
    <property type="entry name" value="LRR_8"/>
    <property type="match status" value="2"/>
</dbReference>
<evidence type="ECO:0000313" key="11">
    <source>
        <dbReference type="EMBL" id="KAK1743392.1"/>
    </source>
</evidence>
<dbReference type="SUPFAM" id="SSF52047">
    <property type="entry name" value="RNI-like"/>
    <property type="match status" value="1"/>
</dbReference>
<feature type="region of interest" description="Disordered" evidence="10">
    <location>
        <begin position="123"/>
        <end position="382"/>
    </location>
</feature>
<evidence type="ECO:0000256" key="1">
    <source>
        <dbReference type="ARBA" id="ARBA00004236"/>
    </source>
</evidence>
<feature type="compositionally biased region" description="Polar residues" evidence="10">
    <location>
        <begin position="255"/>
        <end position="283"/>
    </location>
</feature>
<evidence type="ECO:0000256" key="7">
    <source>
        <dbReference type="ARBA" id="ARBA00022840"/>
    </source>
</evidence>